<comment type="caution">
    <text evidence="2">The sequence shown here is derived from an EMBL/GenBank/DDBJ whole genome shotgun (WGS) entry which is preliminary data.</text>
</comment>
<dbReference type="Pfam" id="PF04341">
    <property type="entry name" value="DUF485"/>
    <property type="match status" value="1"/>
</dbReference>
<dbReference type="EMBL" id="VFPM01000003">
    <property type="protein sequence ID" value="TQM58549.1"/>
    <property type="molecule type" value="Genomic_DNA"/>
</dbReference>
<reference evidence="2 3" key="1">
    <citation type="submission" date="2019-06" db="EMBL/GenBank/DDBJ databases">
        <title>Genome sequencing of plant associated microbes to promote plant fitness in Sorghum bicolor and Oryza sativa.</title>
        <authorList>
            <person name="Coleman-Derr D."/>
        </authorList>
    </citation>
    <scope>NUCLEOTIDE SEQUENCE [LARGE SCALE GENOMIC DNA]</scope>
    <source>
        <strain evidence="2 3">KV-663</strain>
    </source>
</reference>
<dbReference type="InterPro" id="IPR007436">
    <property type="entry name" value="DUF485"/>
</dbReference>
<keyword evidence="3" id="KW-1185">Reference proteome</keyword>
<dbReference type="PANTHER" id="PTHR38441">
    <property type="entry name" value="INTEGRAL MEMBRANE PROTEIN-RELATED"/>
    <property type="match status" value="1"/>
</dbReference>
<protein>
    <submittedName>
        <fullName evidence="2">Uncharacterized membrane protein (DUF485 family)</fullName>
    </submittedName>
</protein>
<evidence type="ECO:0000313" key="3">
    <source>
        <dbReference type="Proteomes" id="UP000316747"/>
    </source>
</evidence>
<dbReference type="AlphaFoldDB" id="A0A543HJW1"/>
<keyword evidence="1" id="KW-0812">Transmembrane</keyword>
<name>A0A543HJW1_9MICO</name>
<keyword evidence="1" id="KW-1133">Transmembrane helix</keyword>
<sequence length="111" mass="12758">MSNEAPERVDDDPNVAMQNSAEFNELRTKFRKFVFPLTALFLAWYFLFVLLSVFAKDFMGTRLFGNITWGLTLGLLQFVTTFAITMYYARWADRVFDPAAEALAQKMGGHQ</sequence>
<feature type="transmembrane region" description="Helical" evidence="1">
    <location>
        <begin position="67"/>
        <end position="89"/>
    </location>
</feature>
<feature type="transmembrane region" description="Helical" evidence="1">
    <location>
        <begin position="33"/>
        <end position="55"/>
    </location>
</feature>
<evidence type="ECO:0000313" key="2">
    <source>
        <dbReference type="EMBL" id="TQM58549.1"/>
    </source>
</evidence>
<proteinExistence type="predicted"/>
<dbReference type="Proteomes" id="UP000316747">
    <property type="component" value="Unassembled WGS sequence"/>
</dbReference>
<organism evidence="2 3">
    <name type="scientific">Humibacillus xanthopallidus</name>
    <dbReference type="NCBI Taxonomy" id="412689"/>
    <lineage>
        <taxon>Bacteria</taxon>
        <taxon>Bacillati</taxon>
        <taxon>Actinomycetota</taxon>
        <taxon>Actinomycetes</taxon>
        <taxon>Micrococcales</taxon>
        <taxon>Intrasporangiaceae</taxon>
        <taxon>Humibacillus</taxon>
    </lineage>
</organism>
<dbReference type="PANTHER" id="PTHR38441:SF1">
    <property type="entry name" value="MEMBRANE PROTEIN"/>
    <property type="match status" value="1"/>
</dbReference>
<gene>
    <name evidence="2" type="ORF">FBY41_3918</name>
</gene>
<keyword evidence="1" id="KW-0472">Membrane</keyword>
<evidence type="ECO:0000256" key="1">
    <source>
        <dbReference type="SAM" id="Phobius"/>
    </source>
</evidence>
<accession>A0A543HJW1</accession>